<keyword evidence="6" id="KW-1185">Reference proteome</keyword>
<keyword evidence="4" id="KW-0732">Signal</keyword>
<dbReference type="InterPro" id="IPR051637">
    <property type="entry name" value="Ank_repeat_dom-contain_49"/>
</dbReference>
<feature type="signal peptide" evidence="4">
    <location>
        <begin position="1"/>
        <end position="21"/>
    </location>
</feature>
<keyword evidence="1" id="KW-0677">Repeat</keyword>
<dbReference type="KEGG" id="fop:FNB79_07045"/>
<sequence length="132" mass="14378">MKNLLYTCIITLGLTAPQIQAATLNSNYILNTPFYTSSVYDVNLLCKSIALGNTEIVKKLIESGEDVNKKSNGLTPVMYAAKYNRVEILNYLIARGAKLKTKCDSGYTALDYAKATGAEAAQDIIEVALSKM</sequence>
<keyword evidence="2 3" id="KW-0040">ANK repeat</keyword>
<evidence type="ECO:0000256" key="2">
    <source>
        <dbReference type="ARBA" id="ARBA00023043"/>
    </source>
</evidence>
<dbReference type="AlphaFoldDB" id="A0A516GQH5"/>
<dbReference type="InterPro" id="IPR002110">
    <property type="entry name" value="Ankyrin_rpt"/>
</dbReference>
<dbReference type="PROSITE" id="PS50297">
    <property type="entry name" value="ANK_REP_REGION"/>
    <property type="match status" value="1"/>
</dbReference>
<evidence type="ECO:0000256" key="3">
    <source>
        <dbReference type="PROSITE-ProRule" id="PRU00023"/>
    </source>
</evidence>
<dbReference type="Proteomes" id="UP000319209">
    <property type="component" value="Chromosome"/>
</dbReference>
<dbReference type="Gene3D" id="1.25.40.20">
    <property type="entry name" value="Ankyrin repeat-containing domain"/>
    <property type="match status" value="1"/>
</dbReference>
<gene>
    <name evidence="5" type="ORF">FNB79_07045</name>
</gene>
<evidence type="ECO:0000313" key="5">
    <source>
        <dbReference type="EMBL" id="QDO93743.1"/>
    </source>
</evidence>
<feature type="repeat" description="ANK" evidence="3">
    <location>
        <begin position="72"/>
        <end position="104"/>
    </location>
</feature>
<dbReference type="PANTHER" id="PTHR24180:SF45">
    <property type="entry name" value="POLY [ADP-RIBOSE] POLYMERASE TANKYRASE"/>
    <property type="match status" value="1"/>
</dbReference>
<dbReference type="OrthoDB" id="1374157at2"/>
<dbReference type="SUPFAM" id="SSF48403">
    <property type="entry name" value="Ankyrin repeat"/>
    <property type="match status" value="1"/>
</dbReference>
<reference evidence="5 6" key="1">
    <citation type="submission" date="2019-07" db="EMBL/GenBank/DDBJ databases">
        <title>Genome sequencing for Formosa sp. PS13.</title>
        <authorList>
            <person name="Park S.-J."/>
        </authorList>
    </citation>
    <scope>NUCLEOTIDE SEQUENCE [LARGE SCALE GENOMIC DNA]</scope>
    <source>
        <strain evidence="5 6">PS13</strain>
    </source>
</reference>
<organism evidence="5 6">
    <name type="scientific">Formosa sediminum</name>
    <dbReference type="NCBI Taxonomy" id="2594004"/>
    <lineage>
        <taxon>Bacteria</taxon>
        <taxon>Pseudomonadati</taxon>
        <taxon>Bacteroidota</taxon>
        <taxon>Flavobacteriia</taxon>
        <taxon>Flavobacteriales</taxon>
        <taxon>Flavobacteriaceae</taxon>
        <taxon>Formosa</taxon>
    </lineage>
</organism>
<dbReference type="Pfam" id="PF12796">
    <property type="entry name" value="Ank_2"/>
    <property type="match status" value="1"/>
</dbReference>
<dbReference type="SMART" id="SM00248">
    <property type="entry name" value="ANK"/>
    <property type="match status" value="2"/>
</dbReference>
<name>A0A516GQH5_9FLAO</name>
<evidence type="ECO:0000256" key="4">
    <source>
        <dbReference type="SAM" id="SignalP"/>
    </source>
</evidence>
<evidence type="ECO:0000256" key="1">
    <source>
        <dbReference type="ARBA" id="ARBA00022737"/>
    </source>
</evidence>
<dbReference type="PANTHER" id="PTHR24180">
    <property type="entry name" value="CYCLIN-DEPENDENT KINASE INHIBITOR 2C-RELATED"/>
    <property type="match status" value="1"/>
</dbReference>
<accession>A0A516GQH5</accession>
<dbReference type="RefSeq" id="WP_143380645.1">
    <property type="nucleotide sequence ID" value="NZ_CP041637.1"/>
</dbReference>
<dbReference type="InterPro" id="IPR036770">
    <property type="entry name" value="Ankyrin_rpt-contain_sf"/>
</dbReference>
<feature type="chain" id="PRO_5022180341" evidence="4">
    <location>
        <begin position="22"/>
        <end position="132"/>
    </location>
</feature>
<dbReference type="PROSITE" id="PS50088">
    <property type="entry name" value="ANK_REPEAT"/>
    <property type="match status" value="1"/>
</dbReference>
<dbReference type="EMBL" id="CP041637">
    <property type="protein sequence ID" value="QDO93743.1"/>
    <property type="molecule type" value="Genomic_DNA"/>
</dbReference>
<protein>
    <submittedName>
        <fullName evidence="5">Ankyrin repeat domain-containing protein</fullName>
    </submittedName>
</protein>
<proteinExistence type="predicted"/>
<evidence type="ECO:0000313" key="6">
    <source>
        <dbReference type="Proteomes" id="UP000319209"/>
    </source>
</evidence>